<dbReference type="Proteomes" id="UP001066276">
    <property type="component" value="Chromosome 6"/>
</dbReference>
<evidence type="ECO:0000313" key="2">
    <source>
        <dbReference type="EMBL" id="KAJ1141970.1"/>
    </source>
</evidence>
<proteinExistence type="predicted"/>
<organism evidence="2 3">
    <name type="scientific">Pleurodeles waltl</name>
    <name type="common">Iberian ribbed newt</name>
    <dbReference type="NCBI Taxonomy" id="8319"/>
    <lineage>
        <taxon>Eukaryota</taxon>
        <taxon>Metazoa</taxon>
        <taxon>Chordata</taxon>
        <taxon>Craniata</taxon>
        <taxon>Vertebrata</taxon>
        <taxon>Euteleostomi</taxon>
        <taxon>Amphibia</taxon>
        <taxon>Batrachia</taxon>
        <taxon>Caudata</taxon>
        <taxon>Salamandroidea</taxon>
        <taxon>Salamandridae</taxon>
        <taxon>Pleurodelinae</taxon>
        <taxon>Pleurodeles</taxon>
    </lineage>
</organism>
<name>A0AAV7QS54_PLEWA</name>
<sequence>MVLGRRLNDSGGWAVRVSPVEKKPRWAASSEGPAPLLLHPPCLTGGRWGTQAWWAPVEDFATLKRDIAAEVKDVKREVTDLGQSVEILQQAHDAWEEEVDSHIRELLVLQDKNQELQYQLEDLENRSR</sequence>
<dbReference type="AlphaFoldDB" id="A0AAV7QS54"/>
<dbReference type="EMBL" id="JANPWB010000010">
    <property type="protein sequence ID" value="KAJ1141970.1"/>
    <property type="molecule type" value="Genomic_DNA"/>
</dbReference>
<gene>
    <name evidence="2" type="ORF">NDU88_008298</name>
</gene>
<comment type="caution">
    <text evidence="2">The sequence shown here is derived from an EMBL/GenBank/DDBJ whole genome shotgun (WGS) entry which is preliminary data.</text>
</comment>
<reference evidence="2" key="1">
    <citation type="journal article" date="2022" name="bioRxiv">
        <title>Sequencing and chromosome-scale assembly of the giantPleurodeles waltlgenome.</title>
        <authorList>
            <person name="Brown T."/>
            <person name="Elewa A."/>
            <person name="Iarovenko S."/>
            <person name="Subramanian E."/>
            <person name="Araus A.J."/>
            <person name="Petzold A."/>
            <person name="Susuki M."/>
            <person name="Suzuki K.-i.T."/>
            <person name="Hayashi T."/>
            <person name="Toyoda A."/>
            <person name="Oliveira C."/>
            <person name="Osipova E."/>
            <person name="Leigh N.D."/>
            <person name="Simon A."/>
            <person name="Yun M.H."/>
        </authorList>
    </citation>
    <scope>NUCLEOTIDE SEQUENCE</scope>
    <source>
        <strain evidence="2">20211129_DDA</strain>
        <tissue evidence="2">Liver</tissue>
    </source>
</reference>
<protein>
    <submittedName>
        <fullName evidence="2">Uncharacterized protein</fullName>
    </submittedName>
</protein>
<accession>A0AAV7QS54</accession>
<evidence type="ECO:0000313" key="3">
    <source>
        <dbReference type="Proteomes" id="UP001066276"/>
    </source>
</evidence>
<keyword evidence="3" id="KW-1185">Reference proteome</keyword>
<keyword evidence="1" id="KW-0175">Coiled coil</keyword>
<evidence type="ECO:0000256" key="1">
    <source>
        <dbReference type="SAM" id="Coils"/>
    </source>
</evidence>
<feature type="coiled-coil region" evidence="1">
    <location>
        <begin position="85"/>
        <end position="126"/>
    </location>
</feature>